<dbReference type="Proteomes" id="UP000237144">
    <property type="component" value="Unassembled WGS sequence"/>
</dbReference>
<organism evidence="2 3">
    <name type="scientific">Rhodotorula taiwanensis</name>
    <dbReference type="NCBI Taxonomy" id="741276"/>
    <lineage>
        <taxon>Eukaryota</taxon>
        <taxon>Fungi</taxon>
        <taxon>Dikarya</taxon>
        <taxon>Basidiomycota</taxon>
        <taxon>Pucciniomycotina</taxon>
        <taxon>Microbotryomycetes</taxon>
        <taxon>Sporidiobolales</taxon>
        <taxon>Sporidiobolaceae</taxon>
        <taxon>Rhodotorula</taxon>
    </lineage>
</organism>
<protein>
    <submittedName>
        <fullName evidence="2">Uncharacterized protein</fullName>
    </submittedName>
</protein>
<evidence type="ECO:0000256" key="1">
    <source>
        <dbReference type="SAM" id="MobiDB-lite"/>
    </source>
</evidence>
<comment type="caution">
    <text evidence="2">The sequence shown here is derived from an EMBL/GenBank/DDBJ whole genome shotgun (WGS) entry which is preliminary data.</text>
</comment>
<evidence type="ECO:0000313" key="3">
    <source>
        <dbReference type="Proteomes" id="UP000237144"/>
    </source>
</evidence>
<keyword evidence="3" id="KW-1185">Reference proteome</keyword>
<feature type="compositionally biased region" description="Basic and acidic residues" evidence="1">
    <location>
        <begin position="393"/>
        <end position="403"/>
    </location>
</feature>
<reference evidence="2 3" key="1">
    <citation type="journal article" date="2018" name="Front. Microbiol.">
        <title>Prospects for Fungal Bioremediation of Acidic Radioactive Waste Sites: Characterization and Genome Sequence of Rhodotorula taiwanensis MD1149.</title>
        <authorList>
            <person name="Tkavc R."/>
            <person name="Matrosova V.Y."/>
            <person name="Grichenko O.E."/>
            <person name="Gostincar C."/>
            <person name="Volpe R.P."/>
            <person name="Klimenkova P."/>
            <person name="Gaidamakova E.K."/>
            <person name="Zhou C.E."/>
            <person name="Stewart B.J."/>
            <person name="Lyman M.G."/>
            <person name="Malfatti S.A."/>
            <person name="Rubinfeld B."/>
            <person name="Courtot M."/>
            <person name="Singh J."/>
            <person name="Dalgard C.L."/>
            <person name="Hamilton T."/>
            <person name="Frey K.G."/>
            <person name="Gunde-Cimerman N."/>
            <person name="Dugan L."/>
            <person name="Daly M.J."/>
        </authorList>
    </citation>
    <scope>NUCLEOTIDE SEQUENCE [LARGE SCALE GENOMIC DNA]</scope>
    <source>
        <strain evidence="2 3">MD1149</strain>
    </source>
</reference>
<evidence type="ECO:0000313" key="2">
    <source>
        <dbReference type="EMBL" id="POY75907.1"/>
    </source>
</evidence>
<proteinExistence type="predicted"/>
<dbReference type="EMBL" id="PJQD01000009">
    <property type="protein sequence ID" value="POY75907.1"/>
    <property type="molecule type" value="Genomic_DNA"/>
</dbReference>
<sequence>MNDRQPADVPAAVARLSPDVVAARLIHDPSPDQLLSEFAHTAPNAASAVQQVMKIVDAIGVGVAERVAALALVQQFAHSRATTSSDRVVANEWLSVVERITHASGTVEKALGATTYEAVTAAKRNVTEALGLPLGSPILVGRTRLPVAVNGWRNLAVVAKAVQSASIDSRTDPLALWRECIRRMDVRSNEPWSAKDERMRDIPAQVAKEVIASRAAQQQWRTDTLADARAILVPDTAPRVPGTGSTHPGGSTSIPSSVAWSSSASSSALSSIPSQLDPAPDDSTVGSNASTSRATSVSGTSVRTSGPKGPSAADRTDSVCQGSPSLDHALPGTVDLLHPLDDAAVEVLKGQQRVQTALARGRKTPSIGVASESSSGKTVARKADKGSGSGSRSSRDAREEKRSRSNTVAPRMALSDAQRSARAALSDSERAAVMVPYLTYGAIAIDAEQVAAVNEVMRQRGLATEDVIEPAEIYSAIADRIHARLTENKKLSRANIARLRTEEPSE</sequence>
<feature type="region of interest" description="Disordered" evidence="1">
    <location>
        <begin position="357"/>
        <end position="415"/>
    </location>
</feature>
<dbReference type="AlphaFoldDB" id="A0A2S5BGL7"/>
<feature type="compositionally biased region" description="Low complexity" evidence="1">
    <location>
        <begin position="241"/>
        <end position="274"/>
    </location>
</feature>
<name>A0A2S5BGL7_9BASI</name>
<accession>A0A2S5BGL7</accession>
<feature type="region of interest" description="Disordered" evidence="1">
    <location>
        <begin position="232"/>
        <end position="326"/>
    </location>
</feature>
<feature type="compositionally biased region" description="Low complexity" evidence="1">
    <location>
        <begin position="289"/>
        <end position="306"/>
    </location>
</feature>
<gene>
    <name evidence="2" type="ORF">BMF94_0990</name>
</gene>